<organism evidence="1 2">
    <name type="scientific">Halobellus ruber</name>
    <dbReference type="NCBI Taxonomy" id="2761102"/>
    <lineage>
        <taxon>Archaea</taxon>
        <taxon>Methanobacteriati</taxon>
        <taxon>Methanobacteriota</taxon>
        <taxon>Stenosarchaea group</taxon>
        <taxon>Halobacteria</taxon>
        <taxon>Halobacteriales</taxon>
        <taxon>Haloferacaceae</taxon>
        <taxon>Halobellus</taxon>
    </lineage>
</organism>
<name>A0A7J9SI98_9EURY</name>
<gene>
    <name evidence="1" type="ORF">H5V44_05440</name>
</gene>
<keyword evidence="2" id="KW-1185">Reference proteome</keyword>
<protein>
    <submittedName>
        <fullName evidence="1">Uncharacterized protein</fullName>
    </submittedName>
</protein>
<accession>A0A7J9SI98</accession>
<evidence type="ECO:0000313" key="1">
    <source>
        <dbReference type="EMBL" id="MBB6645736.1"/>
    </source>
</evidence>
<dbReference type="EMBL" id="JACKXD010000002">
    <property type="protein sequence ID" value="MBB6645736.1"/>
    <property type="molecule type" value="Genomic_DNA"/>
</dbReference>
<evidence type="ECO:0000313" key="2">
    <source>
        <dbReference type="Proteomes" id="UP000546257"/>
    </source>
</evidence>
<dbReference type="RefSeq" id="WP_185192118.1">
    <property type="nucleotide sequence ID" value="NZ_JACKXD010000002.1"/>
</dbReference>
<comment type="caution">
    <text evidence="1">The sequence shown here is derived from an EMBL/GenBank/DDBJ whole genome shotgun (WGS) entry which is preliminary data.</text>
</comment>
<reference evidence="1 2" key="1">
    <citation type="submission" date="2020-08" db="EMBL/GenBank/DDBJ databases">
        <authorList>
            <person name="Seo M.-J."/>
        </authorList>
    </citation>
    <scope>NUCLEOTIDE SEQUENCE [LARGE SCALE GENOMIC DNA]</scope>
    <source>
        <strain evidence="1 2">MBLA0160</strain>
    </source>
</reference>
<dbReference type="Proteomes" id="UP000546257">
    <property type="component" value="Unassembled WGS sequence"/>
</dbReference>
<sequence length="103" mass="10953">MVSDAESDVVEKLFDISCVGDATLFAGPSHLTDGVSTSEGRIQDIQHGIHDTYEALDQNVCEHATPGDVGALRAVTILTAIRVSPFRIRLPISSLAFDLEGAT</sequence>
<dbReference type="AlphaFoldDB" id="A0A7J9SI98"/>
<proteinExistence type="predicted"/>